<organism evidence="2 3">
    <name type="scientific">Streptomyces himastatinicus ATCC 53653</name>
    <dbReference type="NCBI Taxonomy" id="457427"/>
    <lineage>
        <taxon>Bacteria</taxon>
        <taxon>Bacillati</taxon>
        <taxon>Actinomycetota</taxon>
        <taxon>Actinomycetes</taxon>
        <taxon>Kitasatosporales</taxon>
        <taxon>Streptomycetaceae</taxon>
        <taxon>Streptomyces</taxon>
        <taxon>Streptomyces violaceusniger group</taxon>
    </lineage>
</organism>
<reference evidence="2 3" key="1">
    <citation type="submission" date="2009-02" db="EMBL/GenBank/DDBJ databases">
        <title>Annotation of Streptomyces hygroscopicus strain ATCC 53653.</title>
        <authorList>
            <consortium name="The Broad Institute Genome Sequencing Platform"/>
            <consortium name="Broad Institute Microbial Sequencing Center"/>
            <person name="Fischbach M."/>
            <person name="Godfrey P."/>
            <person name="Ward D."/>
            <person name="Young S."/>
            <person name="Zeng Q."/>
            <person name="Koehrsen M."/>
            <person name="Alvarado L."/>
            <person name="Berlin A.M."/>
            <person name="Bochicchio J."/>
            <person name="Borenstein D."/>
            <person name="Chapman S.B."/>
            <person name="Chen Z."/>
            <person name="Engels R."/>
            <person name="Freedman E."/>
            <person name="Gellesch M."/>
            <person name="Goldberg J."/>
            <person name="Griggs A."/>
            <person name="Gujja S."/>
            <person name="Heilman E.R."/>
            <person name="Heiman D.I."/>
            <person name="Hepburn T.A."/>
            <person name="Howarth C."/>
            <person name="Jen D."/>
            <person name="Larson L."/>
            <person name="Lewis B."/>
            <person name="Mehta T."/>
            <person name="Park D."/>
            <person name="Pearson M."/>
            <person name="Richards J."/>
            <person name="Roberts A."/>
            <person name="Saif S."/>
            <person name="Shea T.D."/>
            <person name="Shenoy N."/>
            <person name="Sisk P."/>
            <person name="Stolte C."/>
            <person name="Sykes S.N."/>
            <person name="Thomson T."/>
            <person name="Walk T."/>
            <person name="White J."/>
            <person name="Yandava C."/>
            <person name="Straight P."/>
            <person name="Clardy J."/>
            <person name="Hung D."/>
            <person name="Kolter R."/>
            <person name="Mekalanos J."/>
            <person name="Walker S."/>
            <person name="Walsh C.T."/>
            <person name="Wieland-Brown L.C."/>
            <person name="Haas B."/>
            <person name="Nusbaum C."/>
            <person name="Birren B."/>
        </authorList>
    </citation>
    <scope>NUCLEOTIDE SEQUENCE [LARGE SCALE GENOMIC DNA]</scope>
    <source>
        <strain evidence="2 3">ATCC 53653</strain>
    </source>
</reference>
<name>D9WNX1_9ACTN</name>
<keyword evidence="3" id="KW-1185">Reference proteome</keyword>
<dbReference type="PANTHER" id="PTHR34309:SF1">
    <property type="entry name" value="PROTEIN GLCG"/>
    <property type="match status" value="1"/>
</dbReference>
<evidence type="ECO:0000256" key="1">
    <source>
        <dbReference type="SAM" id="MobiDB-lite"/>
    </source>
</evidence>
<dbReference type="AlphaFoldDB" id="D9WNX1"/>
<sequence length="185" mass="18369">MPRPGARSRPPESGSRAARSVLPSPLFPPAPAGPTKGTPMTTVEQLGATVTETRTITLAGAQQGITAALRKAEELGARVAIVVLDAGGHVQALARMDGAPAVATSVAQNKASTALVVRTPTNEFAEAIKQDAVLVSSLASQPGMALFSGGLPLVSDGTPVGSIGVSGGMGDEDLNVARAGAAAIV</sequence>
<dbReference type="PANTHER" id="PTHR34309">
    <property type="entry name" value="SLR1406 PROTEIN"/>
    <property type="match status" value="1"/>
</dbReference>
<gene>
    <name evidence="2" type="ORF">SSOG_07658</name>
</gene>
<dbReference type="EMBL" id="GG657754">
    <property type="protein sequence ID" value="EFL27944.1"/>
    <property type="molecule type" value="Genomic_DNA"/>
</dbReference>
<dbReference type="InterPro" id="IPR005624">
    <property type="entry name" value="PduO/GlcC-like"/>
</dbReference>
<dbReference type="STRING" id="457427.SSOG_07658"/>
<dbReference type="HOGENOM" id="CLU_103773_2_2_11"/>
<dbReference type="InterPro" id="IPR038084">
    <property type="entry name" value="PduO/GlcC-like_sf"/>
</dbReference>
<dbReference type="Pfam" id="PF03928">
    <property type="entry name" value="HbpS-like"/>
    <property type="match status" value="1"/>
</dbReference>
<feature type="region of interest" description="Disordered" evidence="1">
    <location>
        <begin position="1"/>
        <end position="40"/>
    </location>
</feature>
<evidence type="ECO:0000313" key="2">
    <source>
        <dbReference type="EMBL" id="EFL27944.1"/>
    </source>
</evidence>
<dbReference type="SUPFAM" id="SSF143744">
    <property type="entry name" value="GlcG-like"/>
    <property type="match status" value="1"/>
</dbReference>
<dbReference type="Gene3D" id="3.30.450.150">
    <property type="entry name" value="Haem-degrading domain"/>
    <property type="match status" value="1"/>
</dbReference>
<evidence type="ECO:0000313" key="3">
    <source>
        <dbReference type="Proteomes" id="UP000003963"/>
    </source>
</evidence>
<proteinExistence type="predicted"/>
<protein>
    <submittedName>
        <fullName evidence="2">PduO protein</fullName>
    </submittedName>
</protein>
<accession>D9WNX1</accession>
<dbReference type="Proteomes" id="UP000003963">
    <property type="component" value="Unassembled WGS sequence"/>
</dbReference>
<dbReference type="InterPro" id="IPR052517">
    <property type="entry name" value="GlcG_carb_metab_protein"/>
</dbReference>